<feature type="compositionally biased region" description="Polar residues" evidence="1">
    <location>
        <begin position="28"/>
        <end position="52"/>
    </location>
</feature>
<evidence type="ECO:0000256" key="1">
    <source>
        <dbReference type="SAM" id="MobiDB-lite"/>
    </source>
</evidence>
<feature type="compositionally biased region" description="Pro residues" evidence="1">
    <location>
        <begin position="327"/>
        <end position="336"/>
    </location>
</feature>
<protein>
    <recommendedName>
        <fullName evidence="2">DUF5725 domain-containing protein</fullName>
    </recommendedName>
</protein>
<feature type="compositionally biased region" description="Polar residues" evidence="1">
    <location>
        <begin position="594"/>
        <end position="605"/>
    </location>
</feature>
<feature type="compositionally biased region" description="Low complexity" evidence="1">
    <location>
        <begin position="93"/>
        <end position="102"/>
    </location>
</feature>
<feature type="region of interest" description="Disordered" evidence="1">
    <location>
        <begin position="587"/>
        <end position="634"/>
    </location>
</feature>
<feature type="domain" description="DUF5725" evidence="2">
    <location>
        <begin position="637"/>
        <end position="793"/>
    </location>
</feature>
<sequence length="840" mass="93560">MNLSSGNLANSLESSSSLPSSPELMNNGTASTTGGNSLSMNSPCISHGSSMVNGDVMKLSPNHHHHHPHHPQNHHSSHNHHHHQNQHNEESRSALSSSSTSSTMLPGGLSMNHLSNPLIFPFPPNFLLQESFNLIYHTCLNMFEKRLTEELEQFHQKYDVLLRECSETRFRLNKVENILRLFEEKFHPANFPFFFSGYLNPASLKSQPVQRYQEQQQHQQQQQQNLNEMNDANLLNSLKSVESAWLYSWKEYESLSNSFNSAHSNASPNSLLTSMSATVTATTTTQGDQQQSQLDQRQKIHSLSSKYKENNLEQFSIHRLSNSETQSPPPAPPPTTTTPNDATNLQLSTLNESFTNRIHNSSCNLSPALLPSLPVSLPSNNRQLMWNQWMANFMASSSCMNSTNGLLSSSSTSSLTIPSTLNNSERINSLNTSDIEINEGNQHKSPRLYPPVFFSNYEFNPNDLLNINRKSTSSIASSLSPSAPAPSSSSSSLRFRGSKFGRLKTKCLNSNRCQQNCTYSNNRLHLCHNSKSNHYTAGISTSALKNIRRSAMNFNNCQWALSGSPPPPPSPMSSSTIMTDQSVRSSLLGGDLQHSGSNGMMHSTASNSRSSHHHHHHHNNSSNHNNNNNNQNNNLIDRPVVILNPDEPREIFIGGVQSVSLPLWAYCKCLTMVRGEPHELGPRLCLRLLQSLFSLHYLVTHNYNGSGGKAPIDPVVMSAVLRQAQLQFGSGYFFTEPMALGKLRDYLNNAFRVMAFRQRKGERVRSPFWNDKGEPIHDLEAPVEFANITDIIVIPPHTNSTAATATTSVNMTTQTATLPTTTRTTTTPLTNEIEMNRNSR</sequence>
<feature type="compositionally biased region" description="Basic residues" evidence="1">
    <location>
        <begin position="610"/>
        <end position="619"/>
    </location>
</feature>
<dbReference type="Pfam" id="PF18992">
    <property type="entry name" value="DUF5725"/>
    <property type="match status" value="1"/>
</dbReference>
<organism evidence="3 4">
    <name type="scientific">Trichobilharzia regenti</name>
    <name type="common">Nasal bird schistosome</name>
    <dbReference type="NCBI Taxonomy" id="157069"/>
    <lineage>
        <taxon>Eukaryota</taxon>
        <taxon>Metazoa</taxon>
        <taxon>Spiralia</taxon>
        <taxon>Lophotrochozoa</taxon>
        <taxon>Platyhelminthes</taxon>
        <taxon>Trematoda</taxon>
        <taxon>Digenea</taxon>
        <taxon>Strigeidida</taxon>
        <taxon>Schistosomatoidea</taxon>
        <taxon>Schistosomatidae</taxon>
        <taxon>Trichobilharzia</taxon>
    </lineage>
</organism>
<feature type="region of interest" description="Disordered" evidence="1">
    <location>
        <begin position="558"/>
        <end position="577"/>
    </location>
</feature>
<reference evidence="3" key="1">
    <citation type="submission" date="2022-06" db="EMBL/GenBank/DDBJ databases">
        <authorList>
            <person name="Berger JAMES D."/>
            <person name="Berger JAMES D."/>
        </authorList>
    </citation>
    <scope>NUCLEOTIDE SEQUENCE [LARGE SCALE GENOMIC DNA]</scope>
</reference>
<feature type="compositionally biased region" description="Basic residues" evidence="1">
    <location>
        <begin position="61"/>
        <end position="85"/>
    </location>
</feature>
<feature type="region of interest" description="Disordered" evidence="1">
    <location>
        <begin position="321"/>
        <end position="343"/>
    </location>
</feature>
<dbReference type="AlphaFoldDB" id="A0AA85KK09"/>
<evidence type="ECO:0000313" key="4">
    <source>
        <dbReference type="WBParaSite" id="TREG1_93390.1"/>
    </source>
</evidence>
<reference evidence="4" key="2">
    <citation type="submission" date="2023-11" db="UniProtKB">
        <authorList>
            <consortium name="WormBaseParasite"/>
        </authorList>
    </citation>
    <scope>IDENTIFICATION</scope>
</reference>
<proteinExistence type="predicted"/>
<name>A0AA85KK09_TRIRE</name>
<feature type="region of interest" description="Disordered" evidence="1">
    <location>
        <begin position="821"/>
        <end position="840"/>
    </location>
</feature>
<dbReference type="WBParaSite" id="TREG1_93390.1">
    <property type="protein sequence ID" value="TREG1_93390.1"/>
    <property type="gene ID" value="TREG1_93390"/>
</dbReference>
<keyword evidence="3" id="KW-1185">Reference proteome</keyword>
<evidence type="ECO:0000259" key="2">
    <source>
        <dbReference type="Pfam" id="PF18992"/>
    </source>
</evidence>
<accession>A0AA85KK09</accession>
<feature type="region of interest" description="Disordered" evidence="1">
    <location>
        <begin position="475"/>
        <end position="495"/>
    </location>
</feature>
<evidence type="ECO:0000313" key="3">
    <source>
        <dbReference type="Proteomes" id="UP000050795"/>
    </source>
</evidence>
<feature type="region of interest" description="Disordered" evidence="1">
    <location>
        <begin position="1"/>
        <end position="104"/>
    </location>
</feature>
<feature type="compositionally biased region" description="Low complexity" evidence="1">
    <location>
        <begin position="1"/>
        <end position="27"/>
    </location>
</feature>
<dbReference type="InterPro" id="IPR043783">
    <property type="entry name" value="DUF5725"/>
</dbReference>
<feature type="compositionally biased region" description="Low complexity" evidence="1">
    <location>
        <begin position="620"/>
        <end position="634"/>
    </location>
</feature>
<feature type="compositionally biased region" description="Low complexity" evidence="1">
    <location>
        <begin position="475"/>
        <end position="492"/>
    </location>
</feature>
<feature type="compositionally biased region" description="Low complexity" evidence="1">
    <location>
        <begin position="821"/>
        <end position="830"/>
    </location>
</feature>
<dbReference type="Proteomes" id="UP000050795">
    <property type="component" value="Unassembled WGS sequence"/>
</dbReference>